<dbReference type="AlphaFoldDB" id="A0A2P8FPT7"/>
<dbReference type="Proteomes" id="UP000240978">
    <property type="component" value="Unassembled WGS sequence"/>
</dbReference>
<accession>A0A2P8FPT7</accession>
<dbReference type="EMBL" id="PYGK01000017">
    <property type="protein sequence ID" value="PSL23746.1"/>
    <property type="molecule type" value="Genomic_DNA"/>
</dbReference>
<dbReference type="RefSeq" id="WP_106605339.1">
    <property type="nucleotide sequence ID" value="NZ_PYGK01000017.1"/>
</dbReference>
<keyword evidence="1" id="KW-0732">Signal</keyword>
<feature type="chain" id="PRO_5015184974" evidence="1">
    <location>
        <begin position="25"/>
        <end position="226"/>
    </location>
</feature>
<keyword evidence="3" id="KW-1185">Reference proteome</keyword>
<proteinExistence type="predicted"/>
<organism evidence="2 3">
    <name type="scientific">Chitinophaga ginsengisoli</name>
    <dbReference type="NCBI Taxonomy" id="363837"/>
    <lineage>
        <taxon>Bacteria</taxon>
        <taxon>Pseudomonadati</taxon>
        <taxon>Bacteroidota</taxon>
        <taxon>Chitinophagia</taxon>
        <taxon>Chitinophagales</taxon>
        <taxon>Chitinophagaceae</taxon>
        <taxon>Chitinophaga</taxon>
    </lineage>
</organism>
<sequence length="226" mass="25413">MNAKSYVFILALLAMLMPGTITYAQRSNDQTAAVIPCDSTLPANLLNSERIEKKFGAYGIEVLYNSTSLRVSNLYDGKKITRTLAVVNYPETIDSSFSKEHQQVVNGGSIGSTFKAGGWKIVKKTIYLGELSPSADYKALYKLMGNITPQKLSIWMYVFYIQKNGSEYPYVTISEIYHPDYLSLADLRCINKDADAYLEQTKAVARKLKTVKRLMTLKFIEQADNK</sequence>
<gene>
    <name evidence="2" type="ORF">CLV42_117103</name>
</gene>
<protein>
    <submittedName>
        <fullName evidence="2">Uncharacterized protein</fullName>
    </submittedName>
</protein>
<comment type="caution">
    <text evidence="2">The sequence shown here is derived from an EMBL/GenBank/DDBJ whole genome shotgun (WGS) entry which is preliminary data.</text>
</comment>
<evidence type="ECO:0000313" key="3">
    <source>
        <dbReference type="Proteomes" id="UP000240978"/>
    </source>
</evidence>
<evidence type="ECO:0000313" key="2">
    <source>
        <dbReference type="EMBL" id="PSL23746.1"/>
    </source>
</evidence>
<name>A0A2P8FPT7_9BACT</name>
<evidence type="ECO:0000256" key="1">
    <source>
        <dbReference type="SAM" id="SignalP"/>
    </source>
</evidence>
<reference evidence="2 3" key="1">
    <citation type="submission" date="2018-03" db="EMBL/GenBank/DDBJ databases">
        <title>Genomic Encyclopedia of Archaeal and Bacterial Type Strains, Phase II (KMG-II): from individual species to whole genera.</title>
        <authorList>
            <person name="Goeker M."/>
        </authorList>
    </citation>
    <scope>NUCLEOTIDE SEQUENCE [LARGE SCALE GENOMIC DNA]</scope>
    <source>
        <strain evidence="2 3">DSM 18107</strain>
    </source>
</reference>
<dbReference type="OrthoDB" id="1435691at2"/>
<feature type="signal peptide" evidence="1">
    <location>
        <begin position="1"/>
        <end position="24"/>
    </location>
</feature>